<dbReference type="EMBL" id="PGFH01000001">
    <property type="protein sequence ID" value="PJJ81126.1"/>
    <property type="molecule type" value="Genomic_DNA"/>
</dbReference>
<gene>
    <name evidence="6" type="ORF">CLV85_0296</name>
</gene>
<dbReference type="InterPro" id="IPR050984">
    <property type="entry name" value="Gfo/Idh/MocA_domain"/>
</dbReference>
<evidence type="ECO:0000256" key="2">
    <source>
        <dbReference type="ARBA" id="ARBA00023002"/>
    </source>
</evidence>
<dbReference type="InterPro" id="IPR036291">
    <property type="entry name" value="NAD(P)-bd_dom_sf"/>
</dbReference>
<keyword evidence="3" id="KW-0520">NAD</keyword>
<dbReference type="SUPFAM" id="SSF51735">
    <property type="entry name" value="NAD(P)-binding Rossmann-fold domains"/>
    <property type="match status" value="1"/>
</dbReference>
<dbReference type="GO" id="GO:0000166">
    <property type="term" value="F:nucleotide binding"/>
    <property type="evidence" value="ECO:0007669"/>
    <property type="project" value="InterPro"/>
</dbReference>
<dbReference type="Gene3D" id="3.40.50.720">
    <property type="entry name" value="NAD(P)-binding Rossmann-like Domain"/>
    <property type="match status" value="1"/>
</dbReference>
<evidence type="ECO:0000259" key="5">
    <source>
        <dbReference type="Pfam" id="PF22725"/>
    </source>
</evidence>
<dbReference type="SUPFAM" id="SSF55347">
    <property type="entry name" value="Glyceraldehyde-3-phosphate dehydrogenase-like, C-terminal domain"/>
    <property type="match status" value="1"/>
</dbReference>
<evidence type="ECO:0000313" key="6">
    <source>
        <dbReference type="EMBL" id="PJJ81126.1"/>
    </source>
</evidence>
<dbReference type="OrthoDB" id="9815825at2"/>
<dbReference type="Pfam" id="PF01408">
    <property type="entry name" value="GFO_IDH_MocA"/>
    <property type="match status" value="1"/>
</dbReference>
<evidence type="ECO:0000256" key="3">
    <source>
        <dbReference type="ARBA" id="ARBA00023027"/>
    </source>
</evidence>
<dbReference type="AlphaFoldDB" id="A0A2M9D5X5"/>
<organism evidence="6 7">
    <name type="scientific">Salinibacterium amurskyense</name>
    <dbReference type="NCBI Taxonomy" id="205941"/>
    <lineage>
        <taxon>Bacteria</taxon>
        <taxon>Bacillati</taxon>
        <taxon>Actinomycetota</taxon>
        <taxon>Actinomycetes</taxon>
        <taxon>Micrococcales</taxon>
        <taxon>Microbacteriaceae</taxon>
        <taxon>Salinibacterium</taxon>
    </lineage>
</organism>
<keyword evidence="7" id="KW-1185">Reference proteome</keyword>
<dbReference type="RefSeq" id="WP_100387839.1">
    <property type="nucleotide sequence ID" value="NZ_BMZU01000001.1"/>
</dbReference>
<feature type="domain" description="Gfo/Idh/MocA-like oxidoreductase N-terminal" evidence="4">
    <location>
        <begin position="18"/>
        <end position="133"/>
    </location>
</feature>
<dbReference type="GO" id="GO:0016491">
    <property type="term" value="F:oxidoreductase activity"/>
    <property type="evidence" value="ECO:0007669"/>
    <property type="project" value="UniProtKB-KW"/>
</dbReference>
<dbReference type="InterPro" id="IPR000683">
    <property type="entry name" value="Gfo/Idh/MocA-like_OxRdtase_N"/>
</dbReference>
<reference evidence="6 7" key="1">
    <citation type="submission" date="2017-11" db="EMBL/GenBank/DDBJ databases">
        <title>Genomic Encyclopedia of Archaeal and Bacterial Type Strains, Phase II (KMG-II): From Individual Species to Whole Genera.</title>
        <authorList>
            <person name="Goeker M."/>
        </authorList>
    </citation>
    <scope>NUCLEOTIDE SEQUENCE [LARGE SCALE GENOMIC DNA]</scope>
    <source>
        <strain evidence="6 7">DSM 16400</strain>
    </source>
</reference>
<sequence length="338" mass="35673">MILPNSTATPLRGGPTLRWGVLAPGGIATDWVAAMHANTDQLVVAVASRSADRAAEFAQKHGIERSYGSYEQLVADPDVDIVYIAAPNVFHQPLALLAIAAGKHVLIEKPLGIDAADAQVIVDAARAAGVFAMEAMWTRFLPQTTIIAQLLAHGELGDVAMVTADFGANFGEPSGQPVFDPAMGGGSLRDIGIYPVWFSQFVLGAPSAAVTTGRMLASGVDAQAAMILDHATGAQAVLHTTMLADTPTEARISGTRARVEVRTPFYAPNGFAFVRDEERIEFTDGTGLRGREGLAFQTTAIAQHIAAGRTEAPEHPLDTSLTVLRTLDGLREQIEAQG</sequence>
<keyword evidence="2" id="KW-0560">Oxidoreductase</keyword>
<name>A0A2M9D5X5_9MICO</name>
<evidence type="ECO:0000313" key="7">
    <source>
        <dbReference type="Proteomes" id="UP000231742"/>
    </source>
</evidence>
<dbReference type="PANTHER" id="PTHR22604">
    <property type="entry name" value="OXIDOREDUCTASES"/>
    <property type="match status" value="1"/>
</dbReference>
<evidence type="ECO:0000259" key="4">
    <source>
        <dbReference type="Pfam" id="PF01408"/>
    </source>
</evidence>
<protein>
    <submittedName>
        <fullName evidence="6">Putative dehydrogenase</fullName>
    </submittedName>
</protein>
<dbReference type="Proteomes" id="UP000231742">
    <property type="component" value="Unassembled WGS sequence"/>
</dbReference>
<proteinExistence type="inferred from homology"/>
<comment type="similarity">
    <text evidence="1">Belongs to the Gfo/Idh/MocA family.</text>
</comment>
<evidence type="ECO:0000256" key="1">
    <source>
        <dbReference type="ARBA" id="ARBA00010928"/>
    </source>
</evidence>
<accession>A0A2M9D5X5</accession>
<comment type="caution">
    <text evidence="6">The sequence shown here is derived from an EMBL/GenBank/DDBJ whole genome shotgun (WGS) entry which is preliminary data.</text>
</comment>
<dbReference type="InterPro" id="IPR055170">
    <property type="entry name" value="GFO_IDH_MocA-like_dom"/>
</dbReference>
<feature type="domain" description="GFO/IDH/MocA-like oxidoreductase" evidence="5">
    <location>
        <begin position="148"/>
        <end position="259"/>
    </location>
</feature>
<dbReference type="PANTHER" id="PTHR22604:SF105">
    <property type="entry name" value="TRANS-1,2-DIHYDROBENZENE-1,2-DIOL DEHYDROGENASE"/>
    <property type="match status" value="1"/>
</dbReference>
<dbReference type="Pfam" id="PF22725">
    <property type="entry name" value="GFO_IDH_MocA_C3"/>
    <property type="match status" value="1"/>
</dbReference>
<dbReference type="Gene3D" id="3.30.360.10">
    <property type="entry name" value="Dihydrodipicolinate Reductase, domain 2"/>
    <property type="match status" value="1"/>
</dbReference>